<dbReference type="EC" id="2.3.1.39" evidence="1"/>
<protein>
    <recommendedName>
        <fullName evidence="1">[acyl-carrier-protein] S-malonyltransferase</fullName>
        <ecNumber evidence="1">2.3.1.39</ecNumber>
    </recommendedName>
</protein>
<dbReference type="GO" id="GO:0004314">
    <property type="term" value="F:[acyl-carrier-protein] S-malonyltransferase activity"/>
    <property type="evidence" value="ECO:0007669"/>
    <property type="project" value="UniProtKB-EC"/>
</dbReference>
<dbReference type="PATRIC" id="fig|210007.7.peg.1202"/>
<keyword evidence="2 6" id="KW-0808">Transferase</keyword>
<dbReference type="KEGG" id="smu:SMU_1344c"/>
<evidence type="ECO:0000256" key="4">
    <source>
        <dbReference type="ARBA" id="ARBA00048462"/>
    </source>
</evidence>
<dbReference type="OrthoDB" id="9805460at2"/>
<organism evidence="6 7">
    <name type="scientific">Streptococcus mutans serotype c (strain ATCC 700610 / UA159)</name>
    <dbReference type="NCBI Taxonomy" id="210007"/>
    <lineage>
        <taxon>Bacteria</taxon>
        <taxon>Bacillati</taxon>
        <taxon>Bacillota</taxon>
        <taxon>Bacilli</taxon>
        <taxon>Lactobacillales</taxon>
        <taxon>Streptococcaceae</taxon>
        <taxon>Streptococcus</taxon>
    </lineage>
</organism>
<evidence type="ECO:0000313" key="6">
    <source>
        <dbReference type="EMBL" id="AAN59017.1"/>
    </source>
</evidence>
<dbReference type="PANTHER" id="PTHR42681:SF1">
    <property type="entry name" value="MALONYL-COA-ACYL CARRIER PROTEIN TRANSACYLASE, MITOCHONDRIAL"/>
    <property type="match status" value="1"/>
</dbReference>
<dbReference type="STRING" id="210007.SMU_1344c"/>
<dbReference type="GeneID" id="93859190"/>
<dbReference type="eggNOG" id="COG0331">
    <property type="taxonomic scope" value="Bacteria"/>
</dbReference>
<dbReference type="InterPro" id="IPR001227">
    <property type="entry name" value="Ac_transferase_dom_sf"/>
</dbReference>
<evidence type="ECO:0000256" key="2">
    <source>
        <dbReference type="ARBA" id="ARBA00022679"/>
    </source>
</evidence>
<evidence type="ECO:0000313" key="7">
    <source>
        <dbReference type="Proteomes" id="UP000002512"/>
    </source>
</evidence>
<dbReference type="PhylomeDB" id="Q8DTJ3"/>
<dbReference type="EMBL" id="AE014133">
    <property type="protein sequence ID" value="AAN59017.1"/>
    <property type="molecule type" value="Genomic_DNA"/>
</dbReference>
<dbReference type="RefSeq" id="WP_011074617.1">
    <property type="nucleotide sequence ID" value="NC_004350.2"/>
</dbReference>
<dbReference type="GO" id="GO:0006633">
    <property type="term" value="P:fatty acid biosynthetic process"/>
    <property type="evidence" value="ECO:0007669"/>
    <property type="project" value="TreeGrafter"/>
</dbReference>
<dbReference type="Gene3D" id="3.40.366.10">
    <property type="entry name" value="Malonyl-Coenzyme A Acyl Carrier Protein, domain 2"/>
    <property type="match status" value="1"/>
</dbReference>
<dbReference type="HOGENOM" id="CLU_030558_1_0_9"/>
<dbReference type="InterPro" id="IPR016035">
    <property type="entry name" value="Acyl_Trfase/lysoPLipase"/>
</dbReference>
<dbReference type="SUPFAM" id="SSF55048">
    <property type="entry name" value="Probable ACP-binding domain of malonyl-CoA ACP transacylase"/>
    <property type="match status" value="1"/>
</dbReference>
<evidence type="ECO:0000256" key="1">
    <source>
        <dbReference type="ARBA" id="ARBA00013258"/>
    </source>
</evidence>
<dbReference type="InterPro" id="IPR014043">
    <property type="entry name" value="Acyl_transferase_dom"/>
</dbReference>
<dbReference type="SUPFAM" id="SSF52151">
    <property type="entry name" value="FabD/lysophospholipase-like"/>
    <property type="match status" value="1"/>
</dbReference>
<dbReference type="PANTHER" id="PTHR42681">
    <property type="entry name" value="MALONYL-COA-ACYL CARRIER PROTEIN TRANSACYLASE, MITOCHONDRIAL"/>
    <property type="match status" value="1"/>
</dbReference>
<gene>
    <name evidence="6" type="ordered locus">SMU_1344c</name>
</gene>
<sequence>MEQIMRLVALFSGQGVKKLDFSSFFLSEKNLKEIIDKGSSVLGINLRTEIISEEPKTILNDPYLSQIAVFLYSLLEFKDFERRKDIDPIYFAGQSLGELTALVCSRKVDVETGFYLVKNRAKFMQECIAKDEGSMYSLKNVPISRIERYIKEIKLEQNIFISNINSSKQVIVSGEKHCVEEFISYLASKNVYYMKLNTLGAFHTKLMAPAAKKLFNLLGEINFVHNDKVLFSNVTGSIYDKSNYRELLSRQICEPVQWQKIIENLQSYGLSNFIEIGGNRIIANLLKESRMSFNKLIPENIDPNDRLQASREVILSFCHFGINQMVINKNSNHLYDQEIIKIYKYLEQAKEKFSIEEEIAFLIELDEIYNEVKKALVLKEVSNTQLERFDECYYTFKNEINHYLR</sequence>
<dbReference type="InterPro" id="IPR050858">
    <property type="entry name" value="Mal-CoA-ACP_Trans/PKS_FabD"/>
</dbReference>
<name>Q8DTJ3_STRMU</name>
<accession>Q8DTJ3</accession>
<dbReference type="Pfam" id="PF00698">
    <property type="entry name" value="Acyl_transf_1"/>
    <property type="match status" value="1"/>
</dbReference>
<dbReference type="SMART" id="SM00827">
    <property type="entry name" value="PKS_AT"/>
    <property type="match status" value="1"/>
</dbReference>
<dbReference type="Gene3D" id="3.30.70.250">
    <property type="entry name" value="Malonyl-CoA ACP transacylase, ACP-binding"/>
    <property type="match status" value="1"/>
</dbReference>
<evidence type="ECO:0000259" key="5">
    <source>
        <dbReference type="SMART" id="SM00827"/>
    </source>
</evidence>
<proteinExistence type="predicted"/>
<dbReference type="Proteomes" id="UP000002512">
    <property type="component" value="Chromosome"/>
</dbReference>
<dbReference type="AlphaFoldDB" id="Q8DTJ3"/>
<reference evidence="6 7" key="1">
    <citation type="journal article" date="2002" name="Proc. Natl. Acad. Sci. U.S.A.">
        <title>Genome sequence of Streptococcus mutans UA159, a cariogenic dental pathogen.</title>
        <authorList>
            <person name="Ajdic D."/>
            <person name="McShan W.M."/>
            <person name="McLaughlin R.E."/>
            <person name="Savic G."/>
            <person name="Chang J."/>
            <person name="Carson M.B."/>
            <person name="Primeaux C."/>
            <person name="Tian R."/>
            <person name="Kenton S."/>
            <person name="Jia H."/>
            <person name="Lin S."/>
            <person name="Qian Y."/>
            <person name="Li S."/>
            <person name="Zhu H."/>
            <person name="Najar F."/>
            <person name="Lai H."/>
            <person name="White J."/>
            <person name="Roe B.A."/>
            <person name="Ferretti J.J."/>
        </authorList>
    </citation>
    <scope>NUCLEOTIDE SEQUENCE [LARGE SCALE GENOMIC DNA]</scope>
    <source>
        <strain evidence="7">ATCC 700610 / UA159</strain>
    </source>
</reference>
<feature type="domain" description="Malonyl-CoA:ACP transacylase (MAT)" evidence="5">
    <location>
        <begin position="10"/>
        <end position="293"/>
    </location>
</feature>
<keyword evidence="3 6" id="KW-0012">Acyltransferase</keyword>
<keyword evidence="7" id="KW-1185">Reference proteome</keyword>
<comment type="catalytic activity">
    <reaction evidence="4">
        <text>holo-[ACP] + malonyl-CoA = malonyl-[ACP] + CoA</text>
        <dbReference type="Rhea" id="RHEA:41792"/>
        <dbReference type="Rhea" id="RHEA-COMP:9623"/>
        <dbReference type="Rhea" id="RHEA-COMP:9685"/>
        <dbReference type="ChEBI" id="CHEBI:57287"/>
        <dbReference type="ChEBI" id="CHEBI:57384"/>
        <dbReference type="ChEBI" id="CHEBI:64479"/>
        <dbReference type="ChEBI" id="CHEBI:78449"/>
        <dbReference type="EC" id="2.3.1.39"/>
    </reaction>
</comment>
<evidence type="ECO:0000256" key="3">
    <source>
        <dbReference type="ARBA" id="ARBA00023315"/>
    </source>
</evidence>
<dbReference type="InterPro" id="IPR016036">
    <property type="entry name" value="Malonyl_transacylase_ACP-bd"/>
</dbReference>